<dbReference type="Proteomes" id="UP000199226">
    <property type="component" value="Unassembled WGS sequence"/>
</dbReference>
<dbReference type="AlphaFoldDB" id="A0A1G9Z1K8"/>
<evidence type="ECO:0000313" key="1">
    <source>
        <dbReference type="EMBL" id="SDN15219.1"/>
    </source>
</evidence>
<reference evidence="2" key="1">
    <citation type="submission" date="2016-10" db="EMBL/GenBank/DDBJ databases">
        <authorList>
            <person name="Varghese N."/>
            <person name="Submissions S."/>
        </authorList>
    </citation>
    <scope>NUCLEOTIDE SEQUENCE [LARGE SCALE GENOMIC DNA]</scope>
    <source>
        <strain evidence="2">DSM 24536</strain>
    </source>
</reference>
<proteinExistence type="predicted"/>
<protein>
    <submittedName>
        <fullName evidence="1">Uncharacterized protein</fullName>
    </submittedName>
</protein>
<organism evidence="1 2">
    <name type="scientific">Daejeonella rubra</name>
    <dbReference type="NCBI Taxonomy" id="990371"/>
    <lineage>
        <taxon>Bacteria</taxon>
        <taxon>Pseudomonadati</taxon>
        <taxon>Bacteroidota</taxon>
        <taxon>Sphingobacteriia</taxon>
        <taxon>Sphingobacteriales</taxon>
        <taxon>Sphingobacteriaceae</taxon>
        <taxon>Daejeonella</taxon>
    </lineage>
</organism>
<gene>
    <name evidence="1" type="ORF">SAMN05421813_1518</name>
</gene>
<name>A0A1G9Z1K8_9SPHI</name>
<accession>A0A1G9Z1K8</accession>
<evidence type="ECO:0000313" key="2">
    <source>
        <dbReference type="Proteomes" id="UP000199226"/>
    </source>
</evidence>
<keyword evidence="2" id="KW-1185">Reference proteome</keyword>
<sequence>MLSRTWSEPVCPLSAICLPFGSEDSQRDVSQPPKDYEIELLQVKVADFKKVRSKITVLIAYTCAAKGLVYTQGIQSSYTNPKDLHCLFGAQPIPGIISFWRTLDFL</sequence>
<dbReference type="EMBL" id="FNHH01000051">
    <property type="protein sequence ID" value="SDN15219.1"/>
    <property type="molecule type" value="Genomic_DNA"/>
</dbReference>